<dbReference type="OrthoDB" id="6264717at2"/>
<comment type="caution">
    <text evidence="2">The sequence shown here is derived from an EMBL/GenBank/DDBJ whole genome shotgun (WGS) entry which is preliminary data.</text>
</comment>
<feature type="chain" id="PRO_5020903929" description="EfeO-type cupredoxin-like domain-containing protein" evidence="1">
    <location>
        <begin position="21"/>
        <end position="135"/>
    </location>
</feature>
<dbReference type="AlphaFoldDB" id="A0A4Q9FPD7"/>
<dbReference type="RefSeq" id="WP_130936576.1">
    <property type="nucleotide sequence ID" value="NZ_BMEE01000002.1"/>
</dbReference>
<feature type="signal peptide" evidence="1">
    <location>
        <begin position="1"/>
        <end position="20"/>
    </location>
</feature>
<keyword evidence="1" id="KW-0732">Signal</keyword>
<dbReference type="EMBL" id="SIRS01000003">
    <property type="protein sequence ID" value="TBN16595.1"/>
    <property type="molecule type" value="Genomic_DNA"/>
</dbReference>
<evidence type="ECO:0000313" key="3">
    <source>
        <dbReference type="Proteomes" id="UP000292372"/>
    </source>
</evidence>
<protein>
    <recommendedName>
        <fullName evidence="4">EfeO-type cupredoxin-like domain-containing protein</fullName>
    </recommendedName>
</protein>
<gene>
    <name evidence="2" type="ORF">EYD46_08145</name>
</gene>
<accession>A0A4Q9FPD7</accession>
<dbReference type="InterPro" id="IPR008972">
    <property type="entry name" value="Cupredoxin"/>
</dbReference>
<sequence length="135" mass="14621">MKKVIAILVVALGFAFNGNAQDEMMKKDKMMKGETVKTIALEQTAGEFTQKSLTVSEGTYIFSVSNNHVGKDVGLVLVPKGKDASKPENHIATAYVTSVVKDGAVETSKATKLTKGEYVYFCPLNPTPQYTLTVQ</sequence>
<proteinExistence type="predicted"/>
<evidence type="ECO:0000313" key="2">
    <source>
        <dbReference type="EMBL" id="TBN16595.1"/>
    </source>
</evidence>
<evidence type="ECO:0008006" key="4">
    <source>
        <dbReference type="Google" id="ProtNLM"/>
    </source>
</evidence>
<keyword evidence="3" id="KW-1185">Reference proteome</keyword>
<dbReference type="Gene3D" id="2.60.40.420">
    <property type="entry name" value="Cupredoxins - blue copper proteins"/>
    <property type="match status" value="1"/>
</dbReference>
<evidence type="ECO:0000256" key="1">
    <source>
        <dbReference type="SAM" id="SignalP"/>
    </source>
</evidence>
<reference evidence="2 3" key="1">
    <citation type="journal article" date="2015" name="Int. J. Syst. Evol. Microbiol.">
        <title>Hyunsoonleella pacifica sp. nov., isolated from seawater of South Pacific Gyre.</title>
        <authorList>
            <person name="Gao X."/>
            <person name="Zhang Z."/>
            <person name="Dai X."/>
            <person name="Zhang X.H."/>
        </authorList>
    </citation>
    <scope>NUCLEOTIDE SEQUENCE [LARGE SCALE GENOMIC DNA]</scope>
    <source>
        <strain evidence="2 3">SW033</strain>
    </source>
</reference>
<dbReference type="Proteomes" id="UP000292372">
    <property type="component" value="Unassembled WGS sequence"/>
</dbReference>
<name>A0A4Q9FPD7_9FLAO</name>
<organism evidence="2 3">
    <name type="scientific">Hyunsoonleella pacifica</name>
    <dbReference type="NCBI Taxonomy" id="1080224"/>
    <lineage>
        <taxon>Bacteria</taxon>
        <taxon>Pseudomonadati</taxon>
        <taxon>Bacteroidota</taxon>
        <taxon>Flavobacteriia</taxon>
        <taxon>Flavobacteriales</taxon>
        <taxon>Flavobacteriaceae</taxon>
    </lineage>
</organism>